<proteinExistence type="predicted"/>
<dbReference type="AlphaFoldDB" id="A0A830EUF3"/>
<sequence>MMADSADRGSYERRAPDLPRRYSVTDDARPKIVLCTPVVDALDAEPGDEVAVRRNDAGEIVIEAADTEGER</sequence>
<protein>
    <submittedName>
        <fullName evidence="2">Uncharacterized protein</fullName>
    </submittedName>
</protein>
<dbReference type="RefSeq" id="WP_188878819.1">
    <property type="nucleotide sequence ID" value="NZ_BMPF01000001.1"/>
</dbReference>
<gene>
    <name evidence="2" type="ORF">GCM10009037_06680</name>
</gene>
<evidence type="ECO:0000313" key="2">
    <source>
        <dbReference type="EMBL" id="GGL25705.1"/>
    </source>
</evidence>
<dbReference type="OrthoDB" id="255130at2157"/>
<reference evidence="2 3" key="1">
    <citation type="journal article" date="2019" name="Int. J. Syst. Evol. Microbiol.">
        <title>The Global Catalogue of Microorganisms (GCM) 10K type strain sequencing project: providing services to taxonomists for standard genome sequencing and annotation.</title>
        <authorList>
            <consortium name="The Broad Institute Genomics Platform"/>
            <consortium name="The Broad Institute Genome Sequencing Center for Infectious Disease"/>
            <person name="Wu L."/>
            <person name="Ma J."/>
        </authorList>
    </citation>
    <scope>NUCLEOTIDE SEQUENCE [LARGE SCALE GENOMIC DNA]</scope>
    <source>
        <strain evidence="2 3">JCM 19585</strain>
    </source>
</reference>
<comment type="caution">
    <text evidence="2">The sequence shown here is derived from an EMBL/GenBank/DDBJ whole genome shotgun (WGS) entry which is preliminary data.</text>
</comment>
<accession>A0A830EUF3</accession>
<dbReference type="Proteomes" id="UP000628840">
    <property type="component" value="Unassembled WGS sequence"/>
</dbReference>
<feature type="region of interest" description="Disordered" evidence="1">
    <location>
        <begin position="1"/>
        <end position="23"/>
    </location>
</feature>
<evidence type="ECO:0000256" key="1">
    <source>
        <dbReference type="SAM" id="MobiDB-lite"/>
    </source>
</evidence>
<evidence type="ECO:0000313" key="3">
    <source>
        <dbReference type="Proteomes" id="UP000628840"/>
    </source>
</evidence>
<name>A0A830EUF3_9EURY</name>
<organism evidence="2 3">
    <name type="scientific">Halarchaeum grantii</name>
    <dbReference type="NCBI Taxonomy" id="1193105"/>
    <lineage>
        <taxon>Archaea</taxon>
        <taxon>Methanobacteriati</taxon>
        <taxon>Methanobacteriota</taxon>
        <taxon>Stenosarchaea group</taxon>
        <taxon>Halobacteria</taxon>
        <taxon>Halobacteriales</taxon>
        <taxon>Halobacteriaceae</taxon>
    </lineage>
</organism>
<dbReference type="EMBL" id="BMPF01000001">
    <property type="protein sequence ID" value="GGL25705.1"/>
    <property type="molecule type" value="Genomic_DNA"/>
</dbReference>
<keyword evidence="3" id="KW-1185">Reference proteome</keyword>